<keyword evidence="1" id="KW-1133">Transmembrane helix</keyword>
<keyword evidence="1" id="KW-0812">Transmembrane</keyword>
<name>A0A2H1VE47_SPOFR</name>
<gene>
    <name evidence="2" type="ORF">SFRICE_019827</name>
</gene>
<accession>A0A2H1VE47</accession>
<sequence>MTLYTFITPTLYTLIVLDTLVNKVHFILSIFIIFLNIKILLICGGSLYTLWFTVDLPPGSSHRMDF</sequence>
<evidence type="ECO:0000256" key="1">
    <source>
        <dbReference type="SAM" id="Phobius"/>
    </source>
</evidence>
<dbReference type="AlphaFoldDB" id="A0A2H1VE47"/>
<reference evidence="2" key="1">
    <citation type="submission" date="2016-07" db="EMBL/GenBank/DDBJ databases">
        <authorList>
            <person name="Bretaudeau A."/>
        </authorList>
    </citation>
    <scope>NUCLEOTIDE SEQUENCE</scope>
    <source>
        <strain evidence="2">Rice</strain>
        <tissue evidence="2">Whole body</tissue>
    </source>
</reference>
<dbReference type="EMBL" id="ODYU01002082">
    <property type="protein sequence ID" value="SOQ39140.1"/>
    <property type="molecule type" value="Genomic_DNA"/>
</dbReference>
<keyword evidence="1" id="KW-0472">Membrane</keyword>
<protein>
    <submittedName>
        <fullName evidence="2">SFRICE_019827</fullName>
    </submittedName>
</protein>
<proteinExistence type="predicted"/>
<organism evidence="2">
    <name type="scientific">Spodoptera frugiperda</name>
    <name type="common">Fall armyworm</name>
    <dbReference type="NCBI Taxonomy" id="7108"/>
    <lineage>
        <taxon>Eukaryota</taxon>
        <taxon>Metazoa</taxon>
        <taxon>Ecdysozoa</taxon>
        <taxon>Arthropoda</taxon>
        <taxon>Hexapoda</taxon>
        <taxon>Insecta</taxon>
        <taxon>Pterygota</taxon>
        <taxon>Neoptera</taxon>
        <taxon>Endopterygota</taxon>
        <taxon>Lepidoptera</taxon>
        <taxon>Glossata</taxon>
        <taxon>Ditrysia</taxon>
        <taxon>Noctuoidea</taxon>
        <taxon>Noctuidae</taxon>
        <taxon>Amphipyrinae</taxon>
        <taxon>Spodoptera</taxon>
    </lineage>
</organism>
<evidence type="ECO:0000313" key="2">
    <source>
        <dbReference type="EMBL" id="SOQ39140.1"/>
    </source>
</evidence>
<feature type="transmembrane region" description="Helical" evidence="1">
    <location>
        <begin position="26"/>
        <end position="54"/>
    </location>
</feature>